<dbReference type="Proteomes" id="UP001286456">
    <property type="component" value="Unassembled WGS sequence"/>
</dbReference>
<proteinExistence type="predicted"/>
<evidence type="ECO:0000313" key="3">
    <source>
        <dbReference type="Proteomes" id="UP001286456"/>
    </source>
</evidence>
<comment type="caution">
    <text evidence="2">The sequence shown here is derived from an EMBL/GenBank/DDBJ whole genome shotgun (WGS) entry which is preliminary data.</text>
</comment>
<protein>
    <submittedName>
        <fullName evidence="2">Uncharacterized protein</fullName>
    </submittedName>
</protein>
<dbReference type="AlphaFoldDB" id="A0AAE0IDR2"/>
<gene>
    <name evidence="2" type="ORF">B0T19DRAFT_201281</name>
</gene>
<organism evidence="2 3">
    <name type="scientific">Cercophora scortea</name>
    <dbReference type="NCBI Taxonomy" id="314031"/>
    <lineage>
        <taxon>Eukaryota</taxon>
        <taxon>Fungi</taxon>
        <taxon>Dikarya</taxon>
        <taxon>Ascomycota</taxon>
        <taxon>Pezizomycotina</taxon>
        <taxon>Sordariomycetes</taxon>
        <taxon>Sordariomycetidae</taxon>
        <taxon>Sordariales</taxon>
        <taxon>Lasiosphaeriaceae</taxon>
        <taxon>Cercophora</taxon>
    </lineage>
</organism>
<name>A0AAE0IDR2_9PEZI</name>
<dbReference type="PANTHER" id="PTHR37540:SF9">
    <property type="entry name" value="ZN(2)-C6 FUNGAL-TYPE DOMAIN-CONTAINING PROTEIN"/>
    <property type="match status" value="1"/>
</dbReference>
<reference evidence="2" key="1">
    <citation type="journal article" date="2023" name="Mol. Phylogenet. Evol.">
        <title>Genome-scale phylogeny and comparative genomics of the fungal order Sordariales.</title>
        <authorList>
            <person name="Hensen N."/>
            <person name="Bonometti L."/>
            <person name="Westerberg I."/>
            <person name="Brannstrom I.O."/>
            <person name="Guillou S."/>
            <person name="Cros-Aarteil S."/>
            <person name="Calhoun S."/>
            <person name="Haridas S."/>
            <person name="Kuo A."/>
            <person name="Mondo S."/>
            <person name="Pangilinan J."/>
            <person name="Riley R."/>
            <person name="LaButti K."/>
            <person name="Andreopoulos B."/>
            <person name="Lipzen A."/>
            <person name="Chen C."/>
            <person name="Yan M."/>
            <person name="Daum C."/>
            <person name="Ng V."/>
            <person name="Clum A."/>
            <person name="Steindorff A."/>
            <person name="Ohm R.A."/>
            <person name="Martin F."/>
            <person name="Silar P."/>
            <person name="Natvig D.O."/>
            <person name="Lalanne C."/>
            <person name="Gautier V."/>
            <person name="Ament-Velasquez S.L."/>
            <person name="Kruys A."/>
            <person name="Hutchinson M.I."/>
            <person name="Powell A.J."/>
            <person name="Barry K."/>
            <person name="Miller A.N."/>
            <person name="Grigoriev I.V."/>
            <person name="Debuchy R."/>
            <person name="Gladieux P."/>
            <person name="Hiltunen Thoren M."/>
            <person name="Johannesson H."/>
        </authorList>
    </citation>
    <scope>NUCLEOTIDE SEQUENCE</scope>
    <source>
        <strain evidence="2">SMH4131-1</strain>
    </source>
</reference>
<evidence type="ECO:0000256" key="1">
    <source>
        <dbReference type="SAM" id="MobiDB-lite"/>
    </source>
</evidence>
<reference evidence="2" key="2">
    <citation type="submission" date="2023-06" db="EMBL/GenBank/DDBJ databases">
        <authorList>
            <consortium name="Lawrence Berkeley National Laboratory"/>
            <person name="Haridas S."/>
            <person name="Hensen N."/>
            <person name="Bonometti L."/>
            <person name="Westerberg I."/>
            <person name="Brannstrom I.O."/>
            <person name="Guillou S."/>
            <person name="Cros-Aarteil S."/>
            <person name="Calhoun S."/>
            <person name="Kuo A."/>
            <person name="Mondo S."/>
            <person name="Pangilinan J."/>
            <person name="Riley R."/>
            <person name="Labutti K."/>
            <person name="Andreopoulos B."/>
            <person name="Lipzen A."/>
            <person name="Chen C."/>
            <person name="Yanf M."/>
            <person name="Daum C."/>
            <person name="Ng V."/>
            <person name="Clum A."/>
            <person name="Steindorff A."/>
            <person name="Ohm R."/>
            <person name="Martin F."/>
            <person name="Silar P."/>
            <person name="Natvig D."/>
            <person name="Lalanne C."/>
            <person name="Gautier V."/>
            <person name="Ament-Velasquez S.L."/>
            <person name="Kruys A."/>
            <person name="Hutchinson M.I."/>
            <person name="Powell A.J."/>
            <person name="Barry K."/>
            <person name="Miller A.N."/>
            <person name="Grigoriev I.V."/>
            <person name="Debuchy R."/>
            <person name="Gladieux P."/>
            <person name="Thoren M.H."/>
            <person name="Johannesson H."/>
        </authorList>
    </citation>
    <scope>NUCLEOTIDE SEQUENCE</scope>
    <source>
        <strain evidence="2">SMH4131-1</strain>
    </source>
</reference>
<feature type="region of interest" description="Disordered" evidence="1">
    <location>
        <begin position="35"/>
        <end position="103"/>
    </location>
</feature>
<feature type="compositionally biased region" description="Basic and acidic residues" evidence="1">
    <location>
        <begin position="72"/>
        <end position="87"/>
    </location>
</feature>
<sequence length="538" mass="59852">MSSAAKGGGEMHFIVSTTPEDFDSSTRKLIRSHVMLGKNRGKTRAARQGAGTPRSTRGRDAPTTTPRLLARSNREIATRDDEDHADGPRPPAPGTIATLAPMRPNSIPSRVGSDYSLIRFADSMDPTVAAVVVRLGSIMRKTLLPRALGIYFDKMETYTELMEYLTLDTVYLNTMICASQDYFDMISKRGIGLQSYAAPSPRASPHFIRALALLRERLAVENEQAKFSKMTICSIMALGIHAYFMGEYTTAKNHLAGLRKIITMRGGLMTLREIEKLFVEVIRCDLILAIHHGSKPLFFADPTLEPLLPYPDDILPLLVTSQHTSKYAKWKTSNTVIANIDEDLARAWDVMARFCSLLDHVAETQTDLPNEIVMRTMASVTYRLLAMQFPLGSPDETIRLGLLAFCSSAFLQWRNTNVHPVGAWLPAAYKECFLEGTLRDSAPTIWLWLLMAGAVSIWDEPGELMWLGPMLRTSFDVCELETFEELRALLTGLLWSSVIHDEAGEKMFWDFYSGGHDAVGEKKDGDGPGGELVSLPLR</sequence>
<dbReference type="PANTHER" id="PTHR37540">
    <property type="entry name" value="TRANSCRIPTION FACTOR (ACR-2), PUTATIVE-RELATED-RELATED"/>
    <property type="match status" value="1"/>
</dbReference>
<accession>A0AAE0IDR2</accession>
<keyword evidence="3" id="KW-1185">Reference proteome</keyword>
<evidence type="ECO:0000313" key="2">
    <source>
        <dbReference type="EMBL" id="KAK3323308.1"/>
    </source>
</evidence>
<dbReference type="EMBL" id="JAUEPO010000004">
    <property type="protein sequence ID" value="KAK3323308.1"/>
    <property type="molecule type" value="Genomic_DNA"/>
</dbReference>